<feature type="domain" description="CCHC-type" evidence="3">
    <location>
        <begin position="496"/>
        <end position="512"/>
    </location>
</feature>
<dbReference type="SMART" id="SM00343">
    <property type="entry name" value="ZnF_C2HC"/>
    <property type="match status" value="1"/>
</dbReference>
<dbReference type="Pfam" id="PF00098">
    <property type="entry name" value="zf-CCHC"/>
    <property type="match status" value="1"/>
</dbReference>
<keyword evidence="1" id="KW-0863">Zinc-finger</keyword>
<dbReference type="InterPro" id="IPR001878">
    <property type="entry name" value="Znf_CCHC"/>
</dbReference>
<comment type="caution">
    <text evidence="4">The sequence shown here is derived from an EMBL/GenBank/DDBJ whole genome shotgun (WGS) entry which is preliminary data.</text>
</comment>
<evidence type="ECO:0000256" key="1">
    <source>
        <dbReference type="PROSITE-ProRule" id="PRU00047"/>
    </source>
</evidence>
<keyword evidence="1" id="KW-0479">Metal-binding</keyword>
<feature type="compositionally biased region" description="Polar residues" evidence="2">
    <location>
        <begin position="1033"/>
        <end position="1050"/>
    </location>
</feature>
<keyword evidence="5" id="KW-1185">Reference proteome</keyword>
<dbReference type="SUPFAM" id="SSF57756">
    <property type="entry name" value="Retrovirus zinc finger-like domains"/>
    <property type="match status" value="1"/>
</dbReference>
<accession>A0AAV8PVH7</accession>
<dbReference type="GO" id="GO:0008270">
    <property type="term" value="F:zinc ion binding"/>
    <property type="evidence" value="ECO:0007669"/>
    <property type="project" value="UniProtKB-KW"/>
</dbReference>
<evidence type="ECO:0000256" key="2">
    <source>
        <dbReference type="SAM" id="MobiDB-lite"/>
    </source>
</evidence>
<evidence type="ECO:0000313" key="5">
    <source>
        <dbReference type="Proteomes" id="UP001222027"/>
    </source>
</evidence>
<feature type="region of interest" description="Disordered" evidence="2">
    <location>
        <begin position="1030"/>
        <end position="1050"/>
    </location>
</feature>
<dbReference type="GO" id="GO:0003676">
    <property type="term" value="F:nucleic acid binding"/>
    <property type="evidence" value="ECO:0007669"/>
    <property type="project" value="InterPro"/>
</dbReference>
<dbReference type="Proteomes" id="UP001222027">
    <property type="component" value="Unassembled WGS sequence"/>
</dbReference>
<evidence type="ECO:0000313" key="4">
    <source>
        <dbReference type="EMBL" id="KAJ8466185.1"/>
    </source>
</evidence>
<evidence type="ECO:0000259" key="3">
    <source>
        <dbReference type="PROSITE" id="PS50158"/>
    </source>
</evidence>
<reference evidence="4 5" key="1">
    <citation type="submission" date="2022-12" db="EMBL/GenBank/DDBJ databases">
        <title>Chromosome-scale assembly of the Ensete ventricosum genome.</title>
        <authorList>
            <person name="Dussert Y."/>
            <person name="Stocks J."/>
            <person name="Wendawek A."/>
            <person name="Woldeyes F."/>
            <person name="Nichols R.A."/>
            <person name="Borrell J.S."/>
        </authorList>
    </citation>
    <scope>NUCLEOTIDE SEQUENCE [LARGE SCALE GENOMIC DNA]</scope>
    <source>
        <strain evidence="5">cv. Maze</strain>
        <tissue evidence="4">Seeds</tissue>
    </source>
</reference>
<dbReference type="EMBL" id="JAQQAF010000008">
    <property type="protein sequence ID" value="KAJ8466185.1"/>
    <property type="molecule type" value="Genomic_DNA"/>
</dbReference>
<gene>
    <name evidence="4" type="ORF">OPV22_028737</name>
</gene>
<dbReference type="Pfam" id="PF22909">
    <property type="entry name" value="Caulimovir_coat_dom"/>
    <property type="match status" value="1"/>
</dbReference>
<name>A0AAV8PVH7_ENSVE</name>
<keyword evidence="1" id="KW-0862">Zinc</keyword>
<organism evidence="4 5">
    <name type="scientific">Ensete ventricosum</name>
    <name type="common">Abyssinian banana</name>
    <name type="synonym">Musa ensete</name>
    <dbReference type="NCBI Taxonomy" id="4639"/>
    <lineage>
        <taxon>Eukaryota</taxon>
        <taxon>Viridiplantae</taxon>
        <taxon>Streptophyta</taxon>
        <taxon>Embryophyta</taxon>
        <taxon>Tracheophyta</taxon>
        <taxon>Spermatophyta</taxon>
        <taxon>Magnoliopsida</taxon>
        <taxon>Liliopsida</taxon>
        <taxon>Zingiberales</taxon>
        <taxon>Musaceae</taxon>
        <taxon>Ensete</taxon>
    </lineage>
</organism>
<dbReference type="PROSITE" id="PS50158">
    <property type="entry name" value="ZF_CCHC"/>
    <property type="match status" value="1"/>
</dbReference>
<protein>
    <recommendedName>
        <fullName evidence="3">CCHC-type domain-containing protein</fullName>
    </recommendedName>
</protein>
<dbReference type="InterPro" id="IPR036875">
    <property type="entry name" value="Znf_CCHC_sf"/>
</dbReference>
<sequence>MMSIQDFYNHVQLAIQTRGYDDWQGGESNLLITRSSRPDGTVSLRFQNYQDAPLLPPPTINQEDDTEDIFAQELATVFTFSDDCFDQEDLDDEDDDDFIDLVHTLAAIPRHLDGEEQPLPPPHWDSYPDDSNDSFTNPFCSEGGGEVPKNNFSESMLTYSELEYPNMKDITEKMAKIAPQKETGASSVTSTYRPPTEPIMGPVSYPPALSSQVQFLTLSADRIKGRVKDFGQFYSGQWNLPVAQAGTGVILVLPEDIGLYNDVISRWESITLNLINSKVWTDNKSKMMYIENLLGEVEKKIWIQWRTSYPTEYEELTNISEDTQNVISQIRRILLLEDPYQGSTEEQKRAYYDLERLTCDNTKDLFAYMNEFKILAAKLGRMYLSLELSEKFFRKMPSLIGKELERSFAEKYLGNTIGVIPRIHFAYQYLAEMCKKAAFQRSLKDLDFCSKIPIPGYYKTNKKYVLRMSRTYKGKPHESHVRAIRKKHPKKLKKCKCYICREEGHFARECRKKQCNIARAAIVDNLELPDDWDIVSVDLNDSDNDAICSVSEGEAGTTSQNAATILATLPYEETFFVQGEANCENQRLEKCLEDQLRATTQTLERKDNGKWILIESEEDDTPEQATIFIEEAILKEAHQAPEGYKPSKRVLNRLYNMEVTFDISGVKKFTIRAILDTDAMVCCIDLNSIPAAATEPSPYTVKFNGVNSKQTAKAKLKSGMMSIGENRFRIPFTYCFPMKISGDRIQMHIGYNFIIAMYGGLRIEGNSITFYKVVTTIEPKTDIELKAATAIPELGMDEIEFLEIQEAVFYTTGIRNISLEGKFSKLIQRMGRICKWKCMKKDPRSSLKVCAFASGKFPTVKSTIDAKIFACMETLLALKIHYLDKSEITLRTDCQAIISFYNKSTQNKPSRVRWLNFVDFVTGTGVQIKHIDGKDNLLADSLSRLTSYVCFAYLNPEDEENLVLISEALDEAKEHEQWSHLPRIALFIQRSFPGCMTTSSPEQNDPSYSQNWTKSTDKWCKSNEMLSSKHKMPSTSWTSSWKNDSSTTRRTAPRTIIGETGSHSVKKLQSRPDGTVSLRFQNYQDAPLLPPPTINQEDDTEDIFAQELATVFTFSDDCFDQEDLDDEDDDDFIDLVHTLAAIPRHLDEEEQPLPPAHWDSYPDDSDDSFTNPFCSEGSGEVPKNNFFESMLTYSELEYPKIKDITETMEKIAPQKETDASSVTSTYQPPTEPIMGPVSYPPALSSQVQFLTLSADRIKGRVKDFGQFYSGQWNLPAAQAGTGVIQVPPEDIGLYNDVIS</sequence>
<proteinExistence type="predicted"/>